<comment type="caution">
    <text evidence="4">The sequence shown here is derived from an EMBL/GenBank/DDBJ whole genome shotgun (WGS) entry which is preliminary data.</text>
</comment>
<dbReference type="SUPFAM" id="SSF53474">
    <property type="entry name" value="alpha/beta-Hydrolases"/>
    <property type="match status" value="1"/>
</dbReference>
<dbReference type="FunFam" id="3.40.50.1820:FF:000071">
    <property type="entry name" value="Embryogenesis-associated protein EMB8"/>
    <property type="match status" value="1"/>
</dbReference>
<accession>A0ABD3EEF3</accession>
<evidence type="ECO:0000259" key="3">
    <source>
        <dbReference type="Pfam" id="PF12146"/>
    </source>
</evidence>
<dbReference type="EMBL" id="JAVIJP010000006">
    <property type="protein sequence ID" value="KAL3651536.1"/>
    <property type="molecule type" value="Genomic_DNA"/>
</dbReference>
<evidence type="ECO:0000256" key="1">
    <source>
        <dbReference type="ARBA" id="ARBA00010884"/>
    </source>
</evidence>
<evidence type="ECO:0000313" key="4">
    <source>
        <dbReference type="EMBL" id="KAL3651536.1"/>
    </source>
</evidence>
<dbReference type="InterPro" id="IPR000952">
    <property type="entry name" value="AB_hydrolase_4_CS"/>
</dbReference>
<gene>
    <name evidence="4" type="ORF">CASFOL_004538</name>
</gene>
<dbReference type="InterPro" id="IPR022742">
    <property type="entry name" value="Hydrolase_4"/>
</dbReference>
<evidence type="ECO:0000256" key="2">
    <source>
        <dbReference type="SAM" id="Phobius"/>
    </source>
</evidence>
<dbReference type="InterPro" id="IPR029058">
    <property type="entry name" value="AB_hydrolase_fold"/>
</dbReference>
<comment type="similarity">
    <text evidence="1">Belongs to the AB hydrolase superfamily. AB hydrolase 4 family.</text>
</comment>
<dbReference type="Pfam" id="PF12146">
    <property type="entry name" value="Hydrolase_4"/>
    <property type="match status" value="1"/>
</dbReference>
<sequence>MNFWNAMESTAAESPYTALLRAALLIPIPHYLIGLSLIFIVYLYNFLEIHLLQDLFTGFRGQPVVLTFNPCSQVYRDVVSKCKTLHGRYLSTPWLSSPHLQTAFLYYFGNSPAAKYRNAVCRQIFMTSDGGTLALDWLTNAEGKKQADQVSDAVKQDDKNPLMIIVPGLTSDSDSAYINHLAFNMGKRGWNVVVSNHRGLGGVPITSDRFYHAGWTEDVRKVIEHIHCQYPEAPLFVVGTSIGANILVNYLGEEGVNAPIIGAAAICSTWDLLICDRFMNRGLVQRLYNKALAFGLKDYGDSHGAVLSRISNWEGVKKSRTVRDFDDAATRVLANFETVDTYYRRCSSTNLIGGVMVPLLCISSLDDPICTGEAIPWDECRLNPNVVLATTQHGGHLPFFEGLAANSIWWVRAVDEFFGALQSSPLSQRKKEVQMPISSVNPLESSTDEAPFVHVSEDGIVTAISEKVAEISVEQELQNVDQDKTENTITADDCVQLNQNTNINLNQPQQDTAHSPKREISEIVAPVKKRLNQLSRHNRKSLWLLAYIALVTTWPVVGSVLTFFLGKKFRDLFSRAPVRR</sequence>
<dbReference type="PANTHER" id="PTHR10794:SF63">
    <property type="entry name" value="ALPHA_BETA HYDROLASE 1, ISOFORM A"/>
    <property type="match status" value="1"/>
</dbReference>
<organism evidence="4 5">
    <name type="scientific">Castilleja foliolosa</name>
    <dbReference type="NCBI Taxonomy" id="1961234"/>
    <lineage>
        <taxon>Eukaryota</taxon>
        <taxon>Viridiplantae</taxon>
        <taxon>Streptophyta</taxon>
        <taxon>Embryophyta</taxon>
        <taxon>Tracheophyta</taxon>
        <taxon>Spermatophyta</taxon>
        <taxon>Magnoliopsida</taxon>
        <taxon>eudicotyledons</taxon>
        <taxon>Gunneridae</taxon>
        <taxon>Pentapetalae</taxon>
        <taxon>asterids</taxon>
        <taxon>lamiids</taxon>
        <taxon>Lamiales</taxon>
        <taxon>Orobanchaceae</taxon>
        <taxon>Pedicularideae</taxon>
        <taxon>Castillejinae</taxon>
        <taxon>Castilleja</taxon>
    </lineage>
</organism>
<feature type="domain" description="Serine aminopeptidase S33" evidence="3">
    <location>
        <begin position="162"/>
        <end position="270"/>
    </location>
</feature>
<feature type="transmembrane region" description="Helical" evidence="2">
    <location>
        <begin position="20"/>
        <end position="44"/>
    </location>
</feature>
<dbReference type="Gene3D" id="3.40.50.1820">
    <property type="entry name" value="alpha/beta hydrolase"/>
    <property type="match status" value="1"/>
</dbReference>
<proteinExistence type="inferred from homology"/>
<dbReference type="PANTHER" id="PTHR10794">
    <property type="entry name" value="ABHYDROLASE DOMAIN-CONTAINING PROTEIN"/>
    <property type="match status" value="1"/>
</dbReference>
<feature type="transmembrane region" description="Helical" evidence="2">
    <location>
        <begin position="542"/>
        <end position="565"/>
    </location>
</feature>
<dbReference type="PROSITE" id="PS01133">
    <property type="entry name" value="UPF0017"/>
    <property type="match status" value="1"/>
</dbReference>
<keyword evidence="5" id="KW-1185">Reference proteome</keyword>
<keyword evidence="2" id="KW-0812">Transmembrane</keyword>
<dbReference type="AlphaFoldDB" id="A0ABD3EEF3"/>
<dbReference type="InterPro" id="IPR050960">
    <property type="entry name" value="AB_hydrolase_4_sf"/>
</dbReference>
<keyword evidence="2" id="KW-1133">Transmembrane helix</keyword>
<keyword evidence="2" id="KW-0472">Membrane</keyword>
<dbReference type="Proteomes" id="UP001632038">
    <property type="component" value="Unassembled WGS sequence"/>
</dbReference>
<name>A0ABD3EEF3_9LAMI</name>
<reference evidence="5" key="1">
    <citation type="journal article" date="2024" name="IScience">
        <title>Strigolactones Initiate the Formation of Haustorium-like Structures in Castilleja.</title>
        <authorList>
            <person name="Buerger M."/>
            <person name="Peterson D."/>
            <person name="Chory J."/>
        </authorList>
    </citation>
    <scope>NUCLEOTIDE SEQUENCE [LARGE SCALE GENOMIC DNA]</scope>
</reference>
<evidence type="ECO:0000313" key="5">
    <source>
        <dbReference type="Proteomes" id="UP001632038"/>
    </source>
</evidence>
<protein>
    <recommendedName>
        <fullName evidence="3">Serine aminopeptidase S33 domain-containing protein</fullName>
    </recommendedName>
</protein>